<dbReference type="AlphaFoldDB" id="A0A329B798"/>
<organism evidence="1 2">
    <name type="scientific">Paraburkholderia bryophila</name>
    <dbReference type="NCBI Taxonomy" id="420952"/>
    <lineage>
        <taxon>Bacteria</taxon>
        <taxon>Pseudomonadati</taxon>
        <taxon>Pseudomonadota</taxon>
        <taxon>Betaproteobacteria</taxon>
        <taxon>Burkholderiales</taxon>
        <taxon>Burkholderiaceae</taxon>
        <taxon>Paraburkholderia</taxon>
    </lineage>
</organism>
<evidence type="ECO:0000313" key="1">
    <source>
        <dbReference type="EMBL" id="RAS15465.1"/>
    </source>
</evidence>
<sequence length="95" mass="10394">MTKDQHLEDQQQRFREDNNQLIAFDAAVLIQRGYTEEAALTKACEINENQQEALGDPTGVLATLAEARSPNAPSDQVAQTKAIAARLLGKLDDAE</sequence>
<name>A0A329B798_9BURK</name>
<proteinExistence type="predicted"/>
<evidence type="ECO:0000313" key="2">
    <source>
        <dbReference type="Proteomes" id="UP000248918"/>
    </source>
</evidence>
<accession>A0A329B798</accession>
<gene>
    <name evidence="1" type="ORF">BX591_1619</name>
</gene>
<dbReference type="OrthoDB" id="9989145at2"/>
<protein>
    <submittedName>
        <fullName evidence="1">Uncharacterized protein</fullName>
    </submittedName>
</protein>
<dbReference type="EMBL" id="QLTK01000061">
    <property type="protein sequence ID" value="RAS15465.1"/>
    <property type="molecule type" value="Genomic_DNA"/>
</dbReference>
<comment type="caution">
    <text evidence="1">The sequence shown here is derived from an EMBL/GenBank/DDBJ whole genome shotgun (WGS) entry which is preliminary data.</text>
</comment>
<reference evidence="1 2" key="1">
    <citation type="submission" date="2018-06" db="EMBL/GenBank/DDBJ databases">
        <title>Genomic Encyclopedia of Type Strains, Phase III (KMG-III): the genomes of soil and plant-associated and newly described type strains.</title>
        <authorList>
            <person name="Whitman W."/>
        </authorList>
    </citation>
    <scope>NUCLEOTIDE SEQUENCE [LARGE SCALE GENOMIC DNA]</scope>
    <source>
        <strain evidence="1 2">LMG 23644</strain>
    </source>
</reference>
<dbReference type="RefSeq" id="WP_111935968.1">
    <property type="nucleotide sequence ID" value="NZ_CADFFP010000057.1"/>
</dbReference>
<dbReference type="Proteomes" id="UP000248918">
    <property type="component" value="Unassembled WGS sequence"/>
</dbReference>